<sequence length="111" mass="13132">MSNNFIEMIEPTPKINSKKCKIVSFMLRVFLQFTTYVTTLLAWYIFDYFIAFFVLILSYIVIGIIRAKLRNSVIPPKQREYQYNDKGIADWYTARELCIEVKEDCDVITLP</sequence>
<dbReference type="Proteomes" id="UP000593994">
    <property type="component" value="Chromosome"/>
</dbReference>
<keyword evidence="1" id="KW-0812">Transmembrane</keyword>
<keyword evidence="1" id="KW-1133">Transmembrane helix</keyword>
<keyword evidence="3" id="KW-1185">Reference proteome</keyword>
<reference evidence="2 3" key="1">
    <citation type="submission" date="2020-05" db="EMBL/GenBank/DDBJ databases">
        <title>Sulfurimonas marisnigri, sp. nov., and Sulfurimonas baltica, sp. nov., manganese oxide reducing chemolithoautotrophs of the class Epsilonproteobacteria isolated from the pelagic redoxclines of the Black and Baltic Seas and emended description of the genus Sulfurimonas.</title>
        <authorList>
            <person name="Henkel J.V."/>
            <person name="Laudan C."/>
            <person name="Werner J."/>
            <person name="Neu T."/>
            <person name="Plewe S."/>
            <person name="Sproer C."/>
            <person name="Bunk B."/>
            <person name="Schulz-Vogt H.N."/>
        </authorList>
    </citation>
    <scope>NUCLEOTIDE SEQUENCE [LARGE SCALE GENOMIC DNA]</scope>
    <source>
        <strain evidence="2 3">GD2</strain>
    </source>
</reference>
<dbReference type="AlphaFoldDB" id="A0A7S7LWZ3"/>
<dbReference type="KEGG" id="sbal:HUE88_04355"/>
<proteinExistence type="predicted"/>
<feature type="transmembrane region" description="Helical" evidence="1">
    <location>
        <begin position="25"/>
        <end position="44"/>
    </location>
</feature>
<evidence type="ECO:0000313" key="2">
    <source>
        <dbReference type="EMBL" id="QOY52925.1"/>
    </source>
</evidence>
<dbReference type="RefSeq" id="WP_194371432.1">
    <property type="nucleotide sequence ID" value="NZ_CP054492.1"/>
</dbReference>
<protein>
    <submittedName>
        <fullName evidence="2">Uncharacterized protein</fullName>
    </submittedName>
</protein>
<evidence type="ECO:0000313" key="3">
    <source>
        <dbReference type="Proteomes" id="UP000593994"/>
    </source>
</evidence>
<accession>A0A7S7LWZ3</accession>
<dbReference type="EMBL" id="CP054492">
    <property type="protein sequence ID" value="QOY52925.1"/>
    <property type="molecule type" value="Genomic_DNA"/>
</dbReference>
<organism evidence="2 3">
    <name type="scientific">Candidatus Sulfurimonas baltica</name>
    <dbReference type="NCBI Taxonomy" id="2740404"/>
    <lineage>
        <taxon>Bacteria</taxon>
        <taxon>Pseudomonadati</taxon>
        <taxon>Campylobacterota</taxon>
        <taxon>Epsilonproteobacteria</taxon>
        <taxon>Campylobacterales</taxon>
        <taxon>Sulfurimonadaceae</taxon>
        <taxon>Sulfurimonas</taxon>
    </lineage>
</organism>
<keyword evidence="1" id="KW-0472">Membrane</keyword>
<gene>
    <name evidence="2" type="ORF">HUE88_04355</name>
</gene>
<feature type="transmembrane region" description="Helical" evidence="1">
    <location>
        <begin position="50"/>
        <end position="69"/>
    </location>
</feature>
<name>A0A7S7LWZ3_9BACT</name>
<evidence type="ECO:0000256" key="1">
    <source>
        <dbReference type="SAM" id="Phobius"/>
    </source>
</evidence>